<organism evidence="5 6">
    <name type="scientific">Rhodanobacter geophilus</name>
    <dbReference type="NCBI Taxonomy" id="3162488"/>
    <lineage>
        <taxon>Bacteria</taxon>
        <taxon>Pseudomonadati</taxon>
        <taxon>Pseudomonadota</taxon>
        <taxon>Gammaproteobacteria</taxon>
        <taxon>Lysobacterales</taxon>
        <taxon>Rhodanobacteraceae</taxon>
        <taxon>Rhodanobacter</taxon>
    </lineage>
</organism>
<dbReference type="SUPFAM" id="SSF51735">
    <property type="entry name" value="NAD(P)-binding Rossmann-fold domains"/>
    <property type="match status" value="1"/>
</dbReference>
<evidence type="ECO:0000256" key="3">
    <source>
        <dbReference type="RuleBase" id="RU000363"/>
    </source>
</evidence>
<feature type="domain" description="Ketoreductase" evidence="4">
    <location>
        <begin position="8"/>
        <end position="235"/>
    </location>
</feature>
<protein>
    <submittedName>
        <fullName evidence="5">SDR family NAD(P)-dependent oxidoreductase</fullName>
    </submittedName>
</protein>
<reference evidence="5 6" key="1">
    <citation type="submission" date="2024-06" db="EMBL/GenBank/DDBJ databases">
        <authorList>
            <person name="Woo H."/>
        </authorList>
    </citation>
    <scope>NUCLEOTIDE SEQUENCE [LARGE SCALE GENOMIC DNA]</scope>
    <source>
        <strain evidence="5 6">S2-g</strain>
    </source>
</reference>
<evidence type="ECO:0000256" key="2">
    <source>
        <dbReference type="ARBA" id="ARBA00023002"/>
    </source>
</evidence>
<dbReference type="RefSeq" id="WP_367843932.1">
    <property type="nucleotide sequence ID" value="NZ_JBFOHL010000003.1"/>
</dbReference>
<dbReference type="PRINTS" id="PR00080">
    <property type="entry name" value="SDRFAMILY"/>
</dbReference>
<sequence>MQNRLKDRIALVTGASSGIGEATALELARQGARVAIAARRRERLDALAKELAALGAEPLVLVADLADEADAQRIVHETEQRFGRLDILVNNAGVMYLEPIAEADLGRWRHMLELNVLGLIAATQAALAGMRARREGHIVNVSSTAGRIANPNAGGYAATKFGVVAFSEALRREVYKDNIRVSVIEPGAVATELREHIGHAATKDALNAWADSMRQLQSRDIAEVIAFCVGRPAHVNINEVLVRPTDQER</sequence>
<dbReference type="InterPro" id="IPR036291">
    <property type="entry name" value="NAD(P)-bd_dom_sf"/>
</dbReference>
<evidence type="ECO:0000256" key="1">
    <source>
        <dbReference type="ARBA" id="ARBA00006484"/>
    </source>
</evidence>
<accession>A0ABV3QLZ6</accession>
<dbReference type="PROSITE" id="PS00061">
    <property type="entry name" value="ADH_SHORT"/>
    <property type="match status" value="1"/>
</dbReference>
<dbReference type="SMART" id="SM00822">
    <property type="entry name" value="PKS_KR"/>
    <property type="match status" value="1"/>
</dbReference>
<dbReference type="PIRSF" id="PIRSF000126">
    <property type="entry name" value="11-beta-HSD1"/>
    <property type="match status" value="1"/>
</dbReference>
<dbReference type="PRINTS" id="PR00081">
    <property type="entry name" value="GDHRDH"/>
</dbReference>
<proteinExistence type="inferred from homology"/>
<evidence type="ECO:0000313" key="5">
    <source>
        <dbReference type="EMBL" id="MEW9623627.1"/>
    </source>
</evidence>
<dbReference type="PANTHER" id="PTHR44196:SF1">
    <property type="entry name" value="DEHYDROGENASE_REDUCTASE SDR FAMILY MEMBER 7B"/>
    <property type="match status" value="1"/>
</dbReference>
<evidence type="ECO:0000259" key="4">
    <source>
        <dbReference type="SMART" id="SM00822"/>
    </source>
</evidence>
<dbReference type="Gene3D" id="3.40.50.720">
    <property type="entry name" value="NAD(P)-binding Rossmann-like Domain"/>
    <property type="match status" value="1"/>
</dbReference>
<keyword evidence="6" id="KW-1185">Reference proteome</keyword>
<comment type="caution">
    <text evidence="5">The sequence shown here is derived from an EMBL/GenBank/DDBJ whole genome shotgun (WGS) entry which is preliminary data.</text>
</comment>
<gene>
    <name evidence="5" type="ORF">ABQJ56_05250</name>
</gene>
<dbReference type="PANTHER" id="PTHR44196">
    <property type="entry name" value="DEHYDROGENASE/REDUCTASE SDR FAMILY MEMBER 7B"/>
    <property type="match status" value="1"/>
</dbReference>
<dbReference type="InterPro" id="IPR020904">
    <property type="entry name" value="Sc_DH/Rdtase_CS"/>
</dbReference>
<evidence type="ECO:0000313" key="6">
    <source>
        <dbReference type="Proteomes" id="UP001556170"/>
    </source>
</evidence>
<dbReference type="Proteomes" id="UP001556170">
    <property type="component" value="Unassembled WGS sequence"/>
</dbReference>
<dbReference type="EMBL" id="JBFOHL010000003">
    <property type="protein sequence ID" value="MEW9623627.1"/>
    <property type="molecule type" value="Genomic_DNA"/>
</dbReference>
<dbReference type="InterPro" id="IPR002347">
    <property type="entry name" value="SDR_fam"/>
</dbReference>
<dbReference type="InterPro" id="IPR057326">
    <property type="entry name" value="KR_dom"/>
</dbReference>
<name>A0ABV3QLZ6_9GAMM</name>
<comment type="similarity">
    <text evidence="1 3">Belongs to the short-chain dehydrogenases/reductases (SDR) family.</text>
</comment>
<dbReference type="Pfam" id="PF00106">
    <property type="entry name" value="adh_short"/>
    <property type="match status" value="1"/>
</dbReference>
<keyword evidence="2" id="KW-0560">Oxidoreductase</keyword>